<sequence length="34" mass="4083">MEKKFVWKKEYTLVLVLNTIYILAFYLISSHYGA</sequence>
<dbReference type="Proteomes" id="UP000324376">
    <property type="component" value="Unassembled WGS sequence"/>
</dbReference>
<comment type="caution">
    <text evidence="2">The sequence shown here is derived from an EMBL/GenBank/DDBJ whole genome shotgun (WGS) entry which is preliminary data.</text>
</comment>
<protein>
    <submittedName>
        <fullName evidence="2">Uncharacterized protein</fullName>
    </submittedName>
</protein>
<feature type="transmembrane region" description="Helical" evidence="1">
    <location>
        <begin position="12"/>
        <end position="32"/>
    </location>
</feature>
<organism evidence="2 3">
    <name type="scientific">Aquimarina intermedia</name>
    <dbReference type="NCBI Taxonomy" id="350814"/>
    <lineage>
        <taxon>Bacteria</taxon>
        <taxon>Pseudomonadati</taxon>
        <taxon>Bacteroidota</taxon>
        <taxon>Flavobacteriia</taxon>
        <taxon>Flavobacteriales</taxon>
        <taxon>Flavobacteriaceae</taxon>
        <taxon>Aquimarina</taxon>
    </lineage>
</organism>
<keyword evidence="1" id="KW-0472">Membrane</keyword>
<gene>
    <name evidence="2" type="ORF">BD809_103191</name>
</gene>
<dbReference type="EMBL" id="VNHU01000003">
    <property type="protein sequence ID" value="TYP75127.1"/>
    <property type="molecule type" value="Genomic_DNA"/>
</dbReference>
<name>A0A5S5C752_9FLAO</name>
<evidence type="ECO:0000313" key="3">
    <source>
        <dbReference type="Proteomes" id="UP000324376"/>
    </source>
</evidence>
<dbReference type="AlphaFoldDB" id="A0A5S5C752"/>
<keyword evidence="1" id="KW-1133">Transmembrane helix</keyword>
<accession>A0A5S5C752</accession>
<evidence type="ECO:0000313" key="2">
    <source>
        <dbReference type="EMBL" id="TYP75127.1"/>
    </source>
</evidence>
<reference evidence="2 3" key="1">
    <citation type="submission" date="2019-07" db="EMBL/GenBank/DDBJ databases">
        <title>Genomic Encyclopedia of Archaeal and Bacterial Type Strains, Phase II (KMG-II): from individual species to whole genera.</title>
        <authorList>
            <person name="Goeker M."/>
        </authorList>
    </citation>
    <scope>NUCLEOTIDE SEQUENCE [LARGE SCALE GENOMIC DNA]</scope>
    <source>
        <strain evidence="2 3">DSM 17527</strain>
    </source>
</reference>
<evidence type="ECO:0000256" key="1">
    <source>
        <dbReference type="SAM" id="Phobius"/>
    </source>
</evidence>
<proteinExistence type="predicted"/>
<keyword evidence="1" id="KW-0812">Transmembrane</keyword>
<keyword evidence="3" id="KW-1185">Reference proteome</keyword>